<evidence type="ECO:0000313" key="1">
    <source>
        <dbReference type="EMBL" id="JAD95357.1"/>
    </source>
</evidence>
<dbReference type="Gene3D" id="3.40.50.300">
    <property type="entry name" value="P-loop containing nucleotide triphosphate hydrolases"/>
    <property type="match status" value="1"/>
</dbReference>
<reference evidence="1" key="1">
    <citation type="submission" date="2014-09" db="EMBL/GenBank/DDBJ databases">
        <authorList>
            <person name="Magalhaes I.L.F."/>
            <person name="Oliveira U."/>
            <person name="Santos F.R."/>
            <person name="Vidigal T.H.D.A."/>
            <person name="Brescovit A.D."/>
            <person name="Santos A.J."/>
        </authorList>
    </citation>
    <scope>NUCLEOTIDE SEQUENCE</scope>
    <source>
        <tissue evidence="1">Shoot tissue taken approximately 20 cm above the soil surface</tissue>
    </source>
</reference>
<accession>A0A0A9EH33</accession>
<dbReference type="AlphaFoldDB" id="A0A0A9EH33"/>
<organism evidence="1">
    <name type="scientific">Arundo donax</name>
    <name type="common">Giant reed</name>
    <name type="synonym">Donax arundinaceus</name>
    <dbReference type="NCBI Taxonomy" id="35708"/>
    <lineage>
        <taxon>Eukaryota</taxon>
        <taxon>Viridiplantae</taxon>
        <taxon>Streptophyta</taxon>
        <taxon>Embryophyta</taxon>
        <taxon>Tracheophyta</taxon>
        <taxon>Spermatophyta</taxon>
        <taxon>Magnoliopsida</taxon>
        <taxon>Liliopsida</taxon>
        <taxon>Poales</taxon>
        <taxon>Poaceae</taxon>
        <taxon>PACMAD clade</taxon>
        <taxon>Arundinoideae</taxon>
        <taxon>Arundineae</taxon>
        <taxon>Arundo</taxon>
    </lineage>
</organism>
<reference evidence="1" key="2">
    <citation type="journal article" date="2015" name="Data Brief">
        <title>Shoot transcriptome of the giant reed, Arundo donax.</title>
        <authorList>
            <person name="Barrero R.A."/>
            <person name="Guerrero F.D."/>
            <person name="Moolhuijzen P."/>
            <person name="Goolsby J.A."/>
            <person name="Tidwell J."/>
            <person name="Bellgard S.E."/>
            <person name="Bellgard M.I."/>
        </authorList>
    </citation>
    <scope>NUCLEOTIDE SEQUENCE</scope>
    <source>
        <tissue evidence="1">Shoot tissue taken approximately 20 cm above the soil surface</tissue>
    </source>
</reference>
<protein>
    <recommendedName>
        <fullName evidence="2">RNA helicase</fullName>
    </recommendedName>
</protein>
<dbReference type="EMBL" id="GBRH01202538">
    <property type="protein sequence ID" value="JAD95357.1"/>
    <property type="molecule type" value="Transcribed_RNA"/>
</dbReference>
<proteinExistence type="predicted"/>
<sequence length="59" mass="6326">MIPLSGLCGRDTVVVLAGDPMQLGPVVYCKQAEKDGLGISYLQRLLFDSNSTKQGIPTM</sequence>
<name>A0A0A9EH33_ARUDO</name>
<evidence type="ECO:0008006" key="2">
    <source>
        <dbReference type="Google" id="ProtNLM"/>
    </source>
</evidence>
<dbReference type="InterPro" id="IPR027417">
    <property type="entry name" value="P-loop_NTPase"/>
</dbReference>